<dbReference type="Proteomes" id="UP000198855">
    <property type="component" value="Unassembled WGS sequence"/>
</dbReference>
<accession>A0A1I1UMK5</accession>
<proteinExistence type="predicted"/>
<name>A0A1I1UMK5_9BACL</name>
<evidence type="ECO:0000313" key="2">
    <source>
        <dbReference type="Proteomes" id="UP000198855"/>
    </source>
</evidence>
<dbReference type="STRING" id="1045775.SAMN05216378_1128"/>
<reference evidence="2" key="1">
    <citation type="submission" date="2016-10" db="EMBL/GenBank/DDBJ databases">
        <authorList>
            <person name="Varghese N."/>
            <person name="Submissions S."/>
        </authorList>
    </citation>
    <scope>NUCLEOTIDE SEQUENCE [LARGE SCALE GENOMIC DNA]</scope>
    <source>
        <strain evidence="2">CGMCC 1.10784</strain>
    </source>
</reference>
<evidence type="ECO:0000313" key="1">
    <source>
        <dbReference type="EMBL" id="SFD71934.1"/>
    </source>
</evidence>
<dbReference type="EMBL" id="FOMT01000001">
    <property type="protein sequence ID" value="SFD71934.1"/>
    <property type="molecule type" value="Genomic_DNA"/>
</dbReference>
<organism evidence="1 2">
    <name type="scientific">Paenibacillus catalpae</name>
    <dbReference type="NCBI Taxonomy" id="1045775"/>
    <lineage>
        <taxon>Bacteria</taxon>
        <taxon>Bacillati</taxon>
        <taxon>Bacillota</taxon>
        <taxon>Bacilli</taxon>
        <taxon>Bacillales</taxon>
        <taxon>Paenibacillaceae</taxon>
        <taxon>Paenibacillus</taxon>
    </lineage>
</organism>
<dbReference type="RefSeq" id="WP_091181924.1">
    <property type="nucleotide sequence ID" value="NZ_FOMT01000001.1"/>
</dbReference>
<gene>
    <name evidence="1" type="ORF">SAMN05216378_1128</name>
</gene>
<evidence type="ECO:0008006" key="3">
    <source>
        <dbReference type="Google" id="ProtNLM"/>
    </source>
</evidence>
<dbReference type="OrthoDB" id="2678957at2"/>
<keyword evidence="2" id="KW-1185">Reference proteome</keyword>
<protein>
    <recommendedName>
        <fullName evidence="3">YxiS</fullName>
    </recommendedName>
</protein>
<sequence>MNSKEMEQIIIERYKQDEDTMILVFAQWCVNHGLDAVELYMRAYPHQVSNGRLLETLALTAPKEEAGDIDDETVLQVLSLFGNEELAFVVSEEIDRRLKNNR</sequence>
<dbReference type="AlphaFoldDB" id="A0A1I1UMK5"/>